<comment type="caution">
    <text evidence="10">The sequence shown here is derived from an EMBL/GenBank/DDBJ whole genome shotgun (WGS) entry which is preliminary data.</text>
</comment>
<dbReference type="AlphaFoldDB" id="A0A7J7L1B5"/>
<dbReference type="CDD" id="cd18579">
    <property type="entry name" value="ABC_6TM_ABCC_D1"/>
    <property type="match status" value="1"/>
</dbReference>
<feature type="transmembrane region" description="Helical" evidence="8">
    <location>
        <begin position="440"/>
        <end position="457"/>
    </location>
</feature>
<dbReference type="InterPro" id="IPR003439">
    <property type="entry name" value="ABC_transporter-like_ATP-bd"/>
</dbReference>
<dbReference type="InterPro" id="IPR050173">
    <property type="entry name" value="ABC_transporter_C-like"/>
</dbReference>
<dbReference type="InterPro" id="IPR044746">
    <property type="entry name" value="ABCC_6TM_D1"/>
</dbReference>
<feature type="transmembrane region" description="Helical" evidence="8">
    <location>
        <begin position="524"/>
        <end position="546"/>
    </location>
</feature>
<dbReference type="GO" id="GO:0140359">
    <property type="term" value="F:ABC-type transporter activity"/>
    <property type="evidence" value="ECO:0007669"/>
    <property type="project" value="InterPro"/>
</dbReference>
<evidence type="ECO:0000256" key="5">
    <source>
        <dbReference type="ARBA" id="ARBA00022840"/>
    </source>
</evidence>
<feature type="transmembrane region" description="Helical" evidence="8">
    <location>
        <begin position="336"/>
        <end position="353"/>
    </location>
</feature>
<keyword evidence="6 8" id="KW-1133">Transmembrane helix</keyword>
<dbReference type="InterPro" id="IPR011527">
    <property type="entry name" value="ABC1_TM_dom"/>
</dbReference>
<feature type="transmembrane region" description="Helical" evidence="8">
    <location>
        <begin position="298"/>
        <end position="316"/>
    </location>
</feature>
<comment type="subcellular location">
    <subcellularLocation>
        <location evidence="1">Membrane</location>
        <topology evidence="1">Multi-pass membrane protein</topology>
    </subcellularLocation>
</comment>
<evidence type="ECO:0000313" key="10">
    <source>
        <dbReference type="EMBL" id="KAF6136411.1"/>
    </source>
</evidence>
<keyword evidence="5" id="KW-0067">ATP-binding</keyword>
<keyword evidence="2" id="KW-0813">Transport</keyword>
<protein>
    <recommendedName>
        <fullName evidence="9">ABC transmembrane type-1 domain-containing protein</fullName>
    </recommendedName>
</protein>
<sequence>MNQWLRFIFLSPCPQRSFFASIDILFLLVLLAFSLQKLYSRFQSQGQNKPPSRNNKAYISTNIWFKLSLILTSLLTITNTVLCVIAFTKTTQSSWELTEALFRLVQALTHATIAVLIAHEKRFEAITHPMSLRIYWGLNFVVIALFSISAIIRLSSVQDNHDIELRIDDVFSLVSLPISAFFLFIAIRGLSGVQVIREYQNGVESESKLKEPLLDKSIEVVTSYASASFISRAGWFWMNPLLKKGYKSPLKIEEIPFLAPEHQAERMSQLFELNFPKPSEKSKYPVQTTLLRCFWRDLLFTASLAILRLCVMYMGPILLQRFVDFTSGKGSSPYEGYYLVLTLLIAKSIEVLCSHQFNFHSMKVGMLIRSTLITSLYKKGLRLSCSARQAHGVGQIVNYMAVDAQQLSDMMLQLHYVWLMPLQVSVALVLLYIYLGTATISALIGIVSVLLFVVFGSRRNNRFQFNLMRMRDSRMKATNEMLNYMRVIKFQAWEEYFNKRIQDFRDSEFSWLTKFMLSISGNIIVLWSTPVIISTVTFGTAIWLGLPLDAGTVFTATSIFKILQEPIRNFPQALISISQAMISLGRLDGFLTSRELVDGAVEREDGCDGRVAVEVKGGTFGWEDEGGETVLKNLELVIKKGELSAIVGTVGSGKSSLLASILGEMHKISGKVWFQFSHLRSSKVQLLDGLHTSRG</sequence>
<evidence type="ECO:0000256" key="2">
    <source>
        <dbReference type="ARBA" id="ARBA00022448"/>
    </source>
</evidence>
<evidence type="ECO:0000313" key="11">
    <source>
        <dbReference type="Proteomes" id="UP000541444"/>
    </source>
</evidence>
<feature type="transmembrane region" description="Helical" evidence="8">
    <location>
        <begin position="172"/>
        <end position="190"/>
    </location>
</feature>
<evidence type="ECO:0000256" key="6">
    <source>
        <dbReference type="ARBA" id="ARBA00022989"/>
    </source>
</evidence>
<dbReference type="SUPFAM" id="SSF90123">
    <property type="entry name" value="ABC transporter transmembrane region"/>
    <property type="match status" value="1"/>
</dbReference>
<evidence type="ECO:0000256" key="3">
    <source>
        <dbReference type="ARBA" id="ARBA00022692"/>
    </source>
</evidence>
<dbReference type="SUPFAM" id="SSF52540">
    <property type="entry name" value="P-loop containing nucleoside triphosphate hydrolases"/>
    <property type="match status" value="1"/>
</dbReference>
<feature type="transmembrane region" description="Helical" evidence="8">
    <location>
        <begin position="100"/>
        <end position="118"/>
    </location>
</feature>
<feature type="domain" description="ABC transmembrane type-1" evidence="9">
    <location>
        <begin position="299"/>
        <end position="579"/>
    </location>
</feature>
<accession>A0A7J7L1B5</accession>
<dbReference type="Gene3D" id="1.20.1560.10">
    <property type="entry name" value="ABC transporter type 1, transmembrane domain"/>
    <property type="match status" value="1"/>
</dbReference>
<keyword evidence="4" id="KW-0547">Nucleotide-binding</keyword>
<evidence type="ECO:0000259" key="9">
    <source>
        <dbReference type="PROSITE" id="PS50929"/>
    </source>
</evidence>
<dbReference type="EMBL" id="JACGCM010002704">
    <property type="protein sequence ID" value="KAF6136411.1"/>
    <property type="molecule type" value="Genomic_DNA"/>
</dbReference>
<dbReference type="OrthoDB" id="6500128at2759"/>
<dbReference type="GO" id="GO:0005524">
    <property type="term" value="F:ATP binding"/>
    <property type="evidence" value="ECO:0007669"/>
    <property type="project" value="UniProtKB-KW"/>
</dbReference>
<keyword evidence="11" id="KW-1185">Reference proteome</keyword>
<dbReference type="PROSITE" id="PS50929">
    <property type="entry name" value="ABC_TM1F"/>
    <property type="match status" value="1"/>
</dbReference>
<evidence type="ECO:0000256" key="1">
    <source>
        <dbReference type="ARBA" id="ARBA00004141"/>
    </source>
</evidence>
<dbReference type="GO" id="GO:0016020">
    <property type="term" value="C:membrane"/>
    <property type="evidence" value="ECO:0007669"/>
    <property type="project" value="UniProtKB-SubCell"/>
</dbReference>
<reference evidence="10 11" key="1">
    <citation type="journal article" date="2020" name="IScience">
        <title>Genome Sequencing of the Endangered Kingdonia uniflora (Circaeasteraceae, Ranunculales) Reveals Potential Mechanisms of Evolutionary Specialization.</title>
        <authorList>
            <person name="Sun Y."/>
            <person name="Deng T."/>
            <person name="Zhang A."/>
            <person name="Moore M.J."/>
            <person name="Landis J.B."/>
            <person name="Lin N."/>
            <person name="Zhang H."/>
            <person name="Zhang X."/>
            <person name="Huang J."/>
            <person name="Zhang X."/>
            <person name="Sun H."/>
            <person name="Wang H."/>
        </authorList>
    </citation>
    <scope>NUCLEOTIDE SEQUENCE [LARGE SCALE GENOMIC DNA]</scope>
    <source>
        <strain evidence="10">TB1705</strain>
        <tissue evidence="10">Leaf</tissue>
    </source>
</reference>
<dbReference type="FunFam" id="1.20.1560.10:FF:000003">
    <property type="entry name" value="ABC transporter C family member 10"/>
    <property type="match status" value="1"/>
</dbReference>
<feature type="transmembrane region" description="Helical" evidence="8">
    <location>
        <begin position="130"/>
        <end position="152"/>
    </location>
</feature>
<evidence type="ECO:0000256" key="7">
    <source>
        <dbReference type="ARBA" id="ARBA00023136"/>
    </source>
</evidence>
<evidence type="ECO:0000256" key="8">
    <source>
        <dbReference type="SAM" id="Phobius"/>
    </source>
</evidence>
<organism evidence="10 11">
    <name type="scientific">Kingdonia uniflora</name>
    <dbReference type="NCBI Taxonomy" id="39325"/>
    <lineage>
        <taxon>Eukaryota</taxon>
        <taxon>Viridiplantae</taxon>
        <taxon>Streptophyta</taxon>
        <taxon>Embryophyta</taxon>
        <taxon>Tracheophyta</taxon>
        <taxon>Spermatophyta</taxon>
        <taxon>Magnoliopsida</taxon>
        <taxon>Ranunculales</taxon>
        <taxon>Circaeasteraceae</taxon>
        <taxon>Kingdonia</taxon>
    </lineage>
</organism>
<keyword evidence="7 8" id="KW-0472">Membrane</keyword>
<gene>
    <name evidence="10" type="ORF">GIB67_019294</name>
</gene>
<dbReference type="Gene3D" id="3.40.50.300">
    <property type="entry name" value="P-loop containing nucleotide triphosphate hydrolases"/>
    <property type="match status" value="1"/>
</dbReference>
<dbReference type="InterPro" id="IPR027417">
    <property type="entry name" value="P-loop_NTPase"/>
</dbReference>
<dbReference type="Proteomes" id="UP000541444">
    <property type="component" value="Unassembled WGS sequence"/>
</dbReference>
<keyword evidence="3 8" id="KW-0812">Transmembrane</keyword>
<dbReference type="Pfam" id="PF00664">
    <property type="entry name" value="ABC_membrane"/>
    <property type="match status" value="1"/>
</dbReference>
<dbReference type="InterPro" id="IPR036640">
    <property type="entry name" value="ABC1_TM_sf"/>
</dbReference>
<evidence type="ECO:0000256" key="4">
    <source>
        <dbReference type="ARBA" id="ARBA00022741"/>
    </source>
</evidence>
<feature type="transmembrane region" description="Helical" evidence="8">
    <location>
        <begin position="416"/>
        <end position="434"/>
    </location>
</feature>
<feature type="transmembrane region" description="Helical" evidence="8">
    <location>
        <begin position="17"/>
        <end position="35"/>
    </location>
</feature>
<dbReference type="PANTHER" id="PTHR24223:SF362">
    <property type="entry name" value="ABC TRANSPORTER C FAMILY MEMBER 4"/>
    <property type="match status" value="1"/>
</dbReference>
<dbReference type="PANTHER" id="PTHR24223">
    <property type="entry name" value="ATP-BINDING CASSETTE SUB-FAMILY C"/>
    <property type="match status" value="1"/>
</dbReference>
<dbReference type="GO" id="GO:0016887">
    <property type="term" value="F:ATP hydrolysis activity"/>
    <property type="evidence" value="ECO:0007669"/>
    <property type="project" value="InterPro"/>
</dbReference>
<dbReference type="Pfam" id="PF00005">
    <property type="entry name" value="ABC_tran"/>
    <property type="match status" value="1"/>
</dbReference>
<name>A0A7J7L1B5_9MAGN</name>
<proteinExistence type="predicted"/>
<feature type="transmembrane region" description="Helical" evidence="8">
    <location>
        <begin position="63"/>
        <end position="88"/>
    </location>
</feature>